<dbReference type="OrthoDB" id="9812528at2"/>
<dbReference type="PANTHER" id="PTHR30535">
    <property type="entry name" value="VITAMIN B12-BINDING PROTEIN"/>
    <property type="match status" value="1"/>
</dbReference>
<evidence type="ECO:0000313" key="5">
    <source>
        <dbReference type="Proteomes" id="UP000049828"/>
    </source>
</evidence>
<organism evidence="4 5">
    <name type="scientific">Roseburia inulinivorans</name>
    <dbReference type="NCBI Taxonomy" id="360807"/>
    <lineage>
        <taxon>Bacteria</taxon>
        <taxon>Bacillati</taxon>
        <taxon>Bacillota</taxon>
        <taxon>Clostridia</taxon>
        <taxon>Lachnospirales</taxon>
        <taxon>Lachnospiraceae</taxon>
        <taxon>Roseburia</taxon>
    </lineage>
</organism>
<dbReference type="AlphaFoldDB" id="A0A0M6WKA6"/>
<accession>A0A0M6WKA6</accession>
<keyword evidence="5" id="KW-1185">Reference proteome</keyword>
<dbReference type="Proteomes" id="UP000049828">
    <property type="component" value="Unassembled WGS sequence"/>
</dbReference>
<name>A0A0M6WKA6_9FIRM</name>
<dbReference type="Gene3D" id="3.40.50.1980">
    <property type="entry name" value="Nitrogenase molybdenum iron protein domain"/>
    <property type="match status" value="2"/>
</dbReference>
<sequence length="383" mass="42641">MKQIKKIGLWCILLFACIQISGCGDSQTSWKSGDHEISSELNYEKSMDLDYATEFAVDYYENGFTLISISDGSRFLLNTEGEQVPEDLENGITVLNAPVSDIYLVASAAMDMFCSIGALDHICLSGLPEEKWEIPEAKAAMESGQIVYAGKYNAPDYELICSKECGLAIESTMIGHSPEVKENLESFGIPVLVDHSSYESDPLGRTEWVKLYGVLTGNEDAAVRAFEEQKQYVQELSDVETTGKTVAFFYVTTAGTVSVRKSNDYVPKMIDIAGGEYVFRNLKGEDNAASSVNMQMEEFYAQAKDADYLVYNSTIDGNLASIDDLLAKNSLFADFKAVQNGNVWCIRKNLYQDTMDTGSIIHDFHEMLNSEDTDELTYMYKLK</sequence>
<protein>
    <recommendedName>
        <fullName evidence="3">Fe/B12 periplasmic-binding domain-containing protein</fullName>
    </recommendedName>
</protein>
<dbReference type="InterPro" id="IPR050902">
    <property type="entry name" value="ABC_Transporter_SBP"/>
</dbReference>
<dbReference type="EMBL" id="CVRS01000067">
    <property type="protein sequence ID" value="CRL37406.1"/>
    <property type="molecule type" value="Genomic_DNA"/>
</dbReference>
<evidence type="ECO:0000259" key="3">
    <source>
        <dbReference type="PROSITE" id="PS50983"/>
    </source>
</evidence>
<dbReference type="SUPFAM" id="SSF53807">
    <property type="entry name" value="Helical backbone' metal receptor"/>
    <property type="match status" value="1"/>
</dbReference>
<dbReference type="Pfam" id="PF01497">
    <property type="entry name" value="Peripla_BP_2"/>
    <property type="match status" value="1"/>
</dbReference>
<comment type="similarity">
    <text evidence="1">Belongs to the bacterial solute-binding protein 8 family.</text>
</comment>
<proteinExistence type="inferred from homology"/>
<dbReference type="PROSITE" id="PS51257">
    <property type="entry name" value="PROKAR_LIPOPROTEIN"/>
    <property type="match status" value="1"/>
</dbReference>
<keyword evidence="2" id="KW-0732">Signal</keyword>
<feature type="signal peptide" evidence="2">
    <location>
        <begin position="1"/>
        <end position="21"/>
    </location>
</feature>
<dbReference type="RefSeq" id="WP_055039575.1">
    <property type="nucleotide sequence ID" value="NZ_CVRS01000067.1"/>
</dbReference>
<gene>
    <name evidence="4" type="ORF">RIL183_03791</name>
</gene>
<dbReference type="InterPro" id="IPR002491">
    <property type="entry name" value="ABC_transptr_periplasmic_BD"/>
</dbReference>
<evidence type="ECO:0000313" key="4">
    <source>
        <dbReference type="EMBL" id="CRL37406.1"/>
    </source>
</evidence>
<dbReference type="STRING" id="360807.ERS852392_02579"/>
<reference evidence="5" key="1">
    <citation type="submission" date="2015-05" db="EMBL/GenBank/DDBJ databases">
        <authorList>
            <consortium name="Pathogen Informatics"/>
        </authorList>
    </citation>
    <scope>NUCLEOTIDE SEQUENCE [LARGE SCALE GENOMIC DNA]</scope>
    <source>
        <strain evidence="5">L1-83</strain>
    </source>
</reference>
<evidence type="ECO:0000256" key="2">
    <source>
        <dbReference type="SAM" id="SignalP"/>
    </source>
</evidence>
<evidence type="ECO:0000256" key="1">
    <source>
        <dbReference type="ARBA" id="ARBA00008814"/>
    </source>
</evidence>
<dbReference type="PANTHER" id="PTHR30535:SF34">
    <property type="entry name" value="MOLYBDATE-BINDING PROTEIN MOLA"/>
    <property type="match status" value="1"/>
</dbReference>
<feature type="domain" description="Fe/B12 periplasmic-binding" evidence="3">
    <location>
        <begin position="101"/>
        <end position="375"/>
    </location>
</feature>
<dbReference type="PROSITE" id="PS50983">
    <property type="entry name" value="FE_B12_PBP"/>
    <property type="match status" value="1"/>
</dbReference>
<feature type="chain" id="PRO_5038390425" description="Fe/B12 periplasmic-binding domain-containing protein" evidence="2">
    <location>
        <begin position="22"/>
        <end position="383"/>
    </location>
</feature>